<evidence type="ECO:0000256" key="6">
    <source>
        <dbReference type="ARBA" id="ARBA00023128"/>
    </source>
</evidence>
<keyword evidence="8" id="KW-0676">Redox-active center</keyword>
<dbReference type="InterPro" id="IPR010625">
    <property type="entry name" value="CHCH"/>
</dbReference>
<comment type="subcellular location">
    <subcellularLocation>
        <location evidence="1">Mitochondrion</location>
    </subcellularLocation>
</comment>
<evidence type="ECO:0000313" key="11">
    <source>
        <dbReference type="Proteomes" id="UP000616769"/>
    </source>
</evidence>
<keyword evidence="7" id="KW-1015">Disulfide bond</keyword>
<name>A0A132AI00_SARSC</name>
<evidence type="ECO:0000256" key="7">
    <source>
        <dbReference type="ARBA" id="ARBA00023157"/>
    </source>
</evidence>
<evidence type="ECO:0000256" key="9">
    <source>
        <dbReference type="SAM" id="MobiDB-lite"/>
    </source>
</evidence>
<evidence type="ECO:0000256" key="4">
    <source>
        <dbReference type="ARBA" id="ARBA00023002"/>
    </source>
</evidence>
<evidence type="ECO:0000256" key="5">
    <source>
        <dbReference type="ARBA" id="ARBA00023010"/>
    </source>
</evidence>
<feature type="compositionally biased region" description="Polar residues" evidence="9">
    <location>
        <begin position="118"/>
        <end position="135"/>
    </location>
</feature>
<protein>
    <submittedName>
        <fullName evidence="10">Mitochondrial intermembrane space import and assembly protein 40-like protein</fullName>
    </submittedName>
</protein>
<dbReference type="Proteomes" id="UP000616769">
    <property type="component" value="Unassembled WGS sequence"/>
</dbReference>
<dbReference type="EMBL" id="JXLN01014666">
    <property type="protein sequence ID" value="KPM10185.1"/>
    <property type="molecule type" value="Genomic_DNA"/>
</dbReference>
<gene>
    <name evidence="10" type="ORF">QR98_0087350</name>
</gene>
<dbReference type="GO" id="GO:0015035">
    <property type="term" value="F:protein-disulfide reductase activity"/>
    <property type="evidence" value="ECO:0007669"/>
    <property type="project" value="InterPro"/>
</dbReference>
<dbReference type="PANTHER" id="PTHR21622:SF0">
    <property type="entry name" value="COILED-COIL-HELIX-COILED-COIL-HELIX DOMAIN CONTAINING 4"/>
    <property type="match status" value="1"/>
</dbReference>
<dbReference type="AlphaFoldDB" id="A0A132AI00"/>
<dbReference type="GO" id="GO:0045041">
    <property type="term" value="P:protein import into mitochondrial intermembrane space"/>
    <property type="evidence" value="ECO:0007669"/>
    <property type="project" value="InterPro"/>
</dbReference>
<reference evidence="10 11" key="1">
    <citation type="journal article" date="2015" name="Parasit. Vectors">
        <title>Draft genome of the scabies mite.</title>
        <authorList>
            <person name="Rider S.D.Jr."/>
            <person name="Morgan M.S."/>
            <person name="Arlian L.G."/>
        </authorList>
    </citation>
    <scope>NUCLEOTIDE SEQUENCE [LARGE SCALE GENOMIC DNA]</scope>
    <source>
        <strain evidence="10">Arlian Lab</strain>
    </source>
</reference>
<evidence type="ECO:0000256" key="2">
    <source>
        <dbReference type="ARBA" id="ARBA00022448"/>
    </source>
</evidence>
<evidence type="ECO:0000313" key="10">
    <source>
        <dbReference type="EMBL" id="KPM10185.1"/>
    </source>
</evidence>
<organism evidence="10 11">
    <name type="scientific">Sarcoptes scabiei</name>
    <name type="common">Itch mite</name>
    <name type="synonym">Acarus scabiei</name>
    <dbReference type="NCBI Taxonomy" id="52283"/>
    <lineage>
        <taxon>Eukaryota</taxon>
        <taxon>Metazoa</taxon>
        <taxon>Ecdysozoa</taxon>
        <taxon>Arthropoda</taxon>
        <taxon>Chelicerata</taxon>
        <taxon>Arachnida</taxon>
        <taxon>Acari</taxon>
        <taxon>Acariformes</taxon>
        <taxon>Sarcoptiformes</taxon>
        <taxon>Astigmata</taxon>
        <taxon>Psoroptidia</taxon>
        <taxon>Sarcoptoidea</taxon>
        <taxon>Sarcoptidae</taxon>
        <taxon>Sarcoptinae</taxon>
        <taxon>Sarcoptes</taxon>
    </lineage>
</organism>
<feature type="region of interest" description="Disordered" evidence="9">
    <location>
        <begin position="106"/>
        <end position="135"/>
    </location>
</feature>
<dbReference type="InterPro" id="IPR039289">
    <property type="entry name" value="CHCHD4"/>
</dbReference>
<dbReference type="PANTHER" id="PTHR21622">
    <property type="entry name" value="COILED-COIL-HELIX-COILED-COIL-HELIX DOMAIN CONTAINING 4"/>
    <property type="match status" value="1"/>
</dbReference>
<dbReference type="PROSITE" id="PS51808">
    <property type="entry name" value="CHCH"/>
    <property type="match status" value="1"/>
</dbReference>
<accession>A0A132AI00</accession>
<dbReference type="Gene3D" id="1.10.287.2900">
    <property type="match status" value="1"/>
</dbReference>
<comment type="caution">
    <text evidence="10">The sequence shown here is derived from an EMBL/GenBank/DDBJ whole genome shotgun (WGS) entry which is preliminary data.</text>
</comment>
<proteinExistence type="predicted"/>
<evidence type="ECO:0000256" key="1">
    <source>
        <dbReference type="ARBA" id="ARBA00004173"/>
    </source>
</evidence>
<dbReference type="Pfam" id="PF06747">
    <property type="entry name" value="CHCH"/>
    <property type="match status" value="1"/>
</dbReference>
<sequence>MSHCEQYGKDKVVFITENDFKSNPSKLKLPEISDDQNRGLILPNGEINFNCPCLGGMAFGPCGFEFRQAFTCFHQSTNETKGSECVEKFIEMQNCMQKYPNVYANENKSMDKEPDWGNQLNQSIDDNQTSLSSSS</sequence>
<evidence type="ECO:0000256" key="8">
    <source>
        <dbReference type="ARBA" id="ARBA00023284"/>
    </source>
</evidence>
<dbReference type="VEuPathDB" id="VectorBase:SSCA008720"/>
<keyword evidence="6" id="KW-0496">Mitochondrion</keyword>
<keyword evidence="4" id="KW-0560">Oxidoreductase</keyword>
<keyword evidence="5" id="KW-0811">Translocation</keyword>
<dbReference type="GO" id="GO:0005758">
    <property type="term" value="C:mitochondrial intermembrane space"/>
    <property type="evidence" value="ECO:0007669"/>
    <property type="project" value="TreeGrafter"/>
</dbReference>
<keyword evidence="3" id="KW-0653">Protein transport</keyword>
<evidence type="ECO:0000256" key="3">
    <source>
        <dbReference type="ARBA" id="ARBA00022927"/>
    </source>
</evidence>
<keyword evidence="2" id="KW-0813">Transport</keyword>